<name>A0A2N4UDU3_9BURK</name>
<organism evidence="4 5">
    <name type="scientific">Pollutimonas nitritireducens</name>
    <dbReference type="NCBI Taxonomy" id="2045209"/>
    <lineage>
        <taxon>Bacteria</taxon>
        <taxon>Pseudomonadati</taxon>
        <taxon>Pseudomonadota</taxon>
        <taxon>Betaproteobacteria</taxon>
        <taxon>Burkholderiales</taxon>
        <taxon>Alcaligenaceae</taxon>
        <taxon>Pollutimonas</taxon>
    </lineage>
</organism>
<gene>
    <name evidence="4" type="ORF">CR155_12885</name>
</gene>
<dbReference type="Gene3D" id="3.40.50.1820">
    <property type="entry name" value="alpha/beta hydrolase"/>
    <property type="match status" value="1"/>
</dbReference>
<feature type="compositionally biased region" description="Basic and acidic residues" evidence="1">
    <location>
        <begin position="251"/>
        <end position="260"/>
    </location>
</feature>
<dbReference type="AlphaFoldDB" id="A0A2N4UDU3"/>
<evidence type="ECO:0000313" key="4">
    <source>
        <dbReference type="EMBL" id="PLC53186.1"/>
    </source>
</evidence>
<comment type="caution">
    <text evidence="4">The sequence shown here is derived from an EMBL/GenBank/DDBJ whole genome shotgun (WGS) entry which is preliminary data.</text>
</comment>
<feature type="signal peptide" evidence="2">
    <location>
        <begin position="1"/>
        <end position="26"/>
    </location>
</feature>
<dbReference type="Proteomes" id="UP000234328">
    <property type="component" value="Unassembled WGS sequence"/>
</dbReference>
<sequence length="672" mass="74917">MNRAHDRLLLRLCTLPFIVASLSSCAILNNFEPSVTVRPITPNEYITLQRGDILVSRQLSALTTQTIRVAGLNVDECVTHLPLDCTLALTNTKDISDERKLSALAELWLQRAITMHTTAAHAGDSVATLAPWMEAARYAYAYLFFTRRTPDERAFENRQTQVRDWYNYTVQQAITQLFKGLSTQARITTSDKVNTVNIDGWTAHLKFDARQPEGVTFPQELIPTSSLAFQGLHSIYRRDGFGAELVAVMDHKSSPRDDTRNTASSSGSKDANRSRMRAPPWSEMPSPNMTAVFSFDAKDLDELVHVREVTVSVHDPLVESQLMLHGHRVPLAGNFTAGYGLWLARSGFSRQSLHTLFGREHGIEHPHVYMMQPYDPDRRIILMLHGLASSPEAWVNMTNEILGDEDLRREFQVWLVSYPTNMPVIVNHATIRQLLQETLRNFDPHGQAVASRGLVIVGHSMGGLIARLMVSSARHELRDWALTDSRINMNATDFTHSLLGPILRFQPFPGVTRTVFIATPHRGTAVAGYRPARWLSGLIRLPLTALENIGDALHASAMASSESGDRILVGVPNSIDNLDERDPFIKAAVDLPISDQVFYHSIIARSSTAGSLEDSDDGLVPYSSSHLTDAVSEKIIIYGHSVQEAAASILEVRRILREDITAHRRAVVPREH</sequence>
<evidence type="ECO:0000256" key="1">
    <source>
        <dbReference type="SAM" id="MobiDB-lite"/>
    </source>
</evidence>
<keyword evidence="5" id="KW-1185">Reference proteome</keyword>
<evidence type="ECO:0000313" key="5">
    <source>
        <dbReference type="Proteomes" id="UP000234328"/>
    </source>
</evidence>
<dbReference type="InterPro" id="IPR000073">
    <property type="entry name" value="AB_hydrolase_1"/>
</dbReference>
<evidence type="ECO:0000259" key="3">
    <source>
        <dbReference type="Pfam" id="PF12697"/>
    </source>
</evidence>
<proteinExistence type="predicted"/>
<dbReference type="Pfam" id="PF12697">
    <property type="entry name" value="Abhydrolase_6"/>
    <property type="match status" value="1"/>
</dbReference>
<dbReference type="OrthoDB" id="869379at2"/>
<feature type="chain" id="PRO_5014814234" description="AB hydrolase-1 domain-containing protein" evidence="2">
    <location>
        <begin position="27"/>
        <end position="672"/>
    </location>
</feature>
<dbReference type="PROSITE" id="PS51257">
    <property type="entry name" value="PROKAR_LIPOPROTEIN"/>
    <property type="match status" value="1"/>
</dbReference>
<accession>A0A2N4UDU3</accession>
<protein>
    <recommendedName>
        <fullName evidence="3">AB hydrolase-1 domain-containing protein</fullName>
    </recommendedName>
</protein>
<dbReference type="EMBL" id="PDNV01000008">
    <property type="protein sequence ID" value="PLC53186.1"/>
    <property type="molecule type" value="Genomic_DNA"/>
</dbReference>
<feature type="domain" description="AB hydrolase-1" evidence="3">
    <location>
        <begin position="381"/>
        <end position="512"/>
    </location>
</feature>
<dbReference type="InterPro" id="IPR029058">
    <property type="entry name" value="AB_hydrolase_fold"/>
</dbReference>
<reference evidence="4 5" key="1">
    <citation type="submission" date="2017-10" db="EMBL/GenBank/DDBJ databases">
        <title>Two draft genome sequences of Pusillimonas sp. strains isolated from a nitrate- and radionuclide-contaminated groundwater in Russia.</title>
        <authorList>
            <person name="Grouzdev D.S."/>
            <person name="Tourova T.P."/>
            <person name="Goeva M.A."/>
            <person name="Babich T.L."/>
            <person name="Sokolova D.S."/>
            <person name="Abdullin R."/>
            <person name="Poltaraus A.B."/>
            <person name="Toshchakov S.V."/>
            <person name="Nazina T.N."/>
        </authorList>
    </citation>
    <scope>NUCLEOTIDE SEQUENCE [LARGE SCALE GENOMIC DNA]</scope>
    <source>
        <strain evidence="4 5">JR1/69-2-13</strain>
    </source>
</reference>
<evidence type="ECO:0000256" key="2">
    <source>
        <dbReference type="SAM" id="SignalP"/>
    </source>
</evidence>
<dbReference type="SUPFAM" id="SSF53474">
    <property type="entry name" value="alpha/beta-Hydrolases"/>
    <property type="match status" value="1"/>
</dbReference>
<feature type="region of interest" description="Disordered" evidence="1">
    <location>
        <begin position="251"/>
        <end position="285"/>
    </location>
</feature>
<keyword evidence="2" id="KW-0732">Signal</keyword>